<evidence type="ECO:0000256" key="2">
    <source>
        <dbReference type="ARBA" id="ARBA00037999"/>
    </source>
</evidence>
<name>A0A2T4Z4A8_9BACL</name>
<comment type="caution">
    <text evidence="6">The sequence shown here is derived from an EMBL/GenBank/DDBJ whole genome shotgun (WGS) entry which is preliminary data.</text>
</comment>
<dbReference type="PIRSF" id="PIRSF000390">
    <property type="entry name" value="PLP_StrS"/>
    <property type="match status" value="1"/>
</dbReference>
<keyword evidence="7" id="KW-1185">Reference proteome</keyword>
<dbReference type="InterPro" id="IPR000653">
    <property type="entry name" value="DegT/StrS_aminotransferase"/>
</dbReference>
<dbReference type="InterPro" id="IPR015422">
    <property type="entry name" value="PyrdxlP-dep_Trfase_small"/>
</dbReference>
<dbReference type="GO" id="GO:0030170">
    <property type="term" value="F:pyridoxal phosphate binding"/>
    <property type="evidence" value="ECO:0007669"/>
    <property type="project" value="UniProtKB-ARBA"/>
</dbReference>
<dbReference type="OrthoDB" id="9810913at2"/>
<sequence>MNPIPLLDLKAQYESIKEELERAAIGVLESGRYVLGPEVSALEREVATLSGTKHGIGVANGTDALLLTLDAMGIGAGDEVITSPFTFFATAEVISQRGATPVFVDIDPHTYNLDVTQLEQKLTERTKAVIPVHIFGQPADMDEVIAFAGKHDLWVLEDAAQAIGSRYGSAPVGSLGHAASYSFFPTKNLGGYGDGGMIVTNDDELAAKIRILRVHGSNPKYYHSLIGYNSRLDELQAALLRVKLKYLSQWNQARRKWASLYDHLLTDVPLVRPHAAVNRTHIYHLYVIQAEDRDGMMAHLRENGIATGAYYPVPLHLQDVYQGLGYREGDLPVTEAVCRRSLALPLYPEMDEEKVKRVVATVKDFFA</sequence>
<dbReference type="InterPro" id="IPR015424">
    <property type="entry name" value="PyrdxlP-dep_Trfase"/>
</dbReference>
<dbReference type="Gene3D" id="3.40.640.10">
    <property type="entry name" value="Type I PLP-dependent aspartate aminotransferase-like (Major domain)"/>
    <property type="match status" value="1"/>
</dbReference>
<dbReference type="AlphaFoldDB" id="A0A2T4Z4A8"/>
<reference evidence="6 7" key="1">
    <citation type="submission" date="2018-04" db="EMBL/GenBank/DDBJ databases">
        <title>Genomic Encyclopedia of Archaeal and Bacterial Type Strains, Phase II (KMG-II): from individual species to whole genera.</title>
        <authorList>
            <person name="Goeker M."/>
        </authorList>
    </citation>
    <scope>NUCLEOTIDE SEQUENCE [LARGE SCALE GENOMIC DNA]</scope>
    <source>
        <strain evidence="6 7">DSM 45169</strain>
    </source>
</reference>
<dbReference type="SUPFAM" id="SSF53383">
    <property type="entry name" value="PLP-dependent transferases"/>
    <property type="match status" value="1"/>
</dbReference>
<dbReference type="Gene3D" id="3.90.1150.10">
    <property type="entry name" value="Aspartate Aminotransferase, domain 1"/>
    <property type="match status" value="1"/>
</dbReference>
<feature type="modified residue" description="N6-(pyridoxal phosphate)lysine" evidence="4">
    <location>
        <position position="187"/>
    </location>
</feature>
<keyword evidence="1 4" id="KW-0663">Pyridoxal phosphate</keyword>
<accession>A0A2T4Z4A8</accession>
<dbReference type="RefSeq" id="WP_107728031.1">
    <property type="nucleotide sequence ID" value="NZ_PZZP01000002.1"/>
</dbReference>
<comment type="similarity">
    <text evidence="2 5">Belongs to the DegT/DnrJ/EryC1 family.</text>
</comment>
<dbReference type="InterPro" id="IPR015421">
    <property type="entry name" value="PyrdxlP-dep_Trfase_major"/>
</dbReference>
<dbReference type="FunFam" id="3.40.640.10:FF:000089">
    <property type="entry name" value="Aminotransferase, DegT/DnrJ/EryC1/StrS family"/>
    <property type="match status" value="1"/>
</dbReference>
<proteinExistence type="inferred from homology"/>
<dbReference type="PANTHER" id="PTHR30244">
    <property type="entry name" value="TRANSAMINASE"/>
    <property type="match status" value="1"/>
</dbReference>
<dbReference type="PANTHER" id="PTHR30244:SF36">
    <property type="entry name" value="3-OXO-GLUCOSE-6-PHOSPHATE:GLUTAMATE AMINOTRANSFERASE"/>
    <property type="match status" value="1"/>
</dbReference>
<protein>
    <submittedName>
        <fullName evidence="6">dTDP-4-amino-4,6-dideoxygalactose transaminase</fullName>
    </submittedName>
</protein>
<organism evidence="6 7">
    <name type="scientific">Desmospora activa DSM 45169</name>
    <dbReference type="NCBI Taxonomy" id="1121389"/>
    <lineage>
        <taxon>Bacteria</taxon>
        <taxon>Bacillati</taxon>
        <taxon>Bacillota</taxon>
        <taxon>Bacilli</taxon>
        <taxon>Bacillales</taxon>
        <taxon>Thermoactinomycetaceae</taxon>
        <taxon>Desmospora</taxon>
    </lineage>
</organism>
<dbReference type="GO" id="GO:0000271">
    <property type="term" value="P:polysaccharide biosynthetic process"/>
    <property type="evidence" value="ECO:0007669"/>
    <property type="project" value="TreeGrafter"/>
</dbReference>
<evidence type="ECO:0000256" key="5">
    <source>
        <dbReference type="RuleBase" id="RU004508"/>
    </source>
</evidence>
<evidence type="ECO:0000313" key="6">
    <source>
        <dbReference type="EMBL" id="PTM56724.1"/>
    </source>
</evidence>
<evidence type="ECO:0000256" key="4">
    <source>
        <dbReference type="PIRSR" id="PIRSR000390-2"/>
    </source>
</evidence>
<evidence type="ECO:0000256" key="1">
    <source>
        <dbReference type="ARBA" id="ARBA00022898"/>
    </source>
</evidence>
<gene>
    <name evidence="6" type="ORF">C8J48_3049</name>
</gene>
<dbReference type="Pfam" id="PF01041">
    <property type="entry name" value="DegT_DnrJ_EryC1"/>
    <property type="match status" value="1"/>
</dbReference>
<dbReference type="CDD" id="cd00616">
    <property type="entry name" value="AHBA_syn"/>
    <property type="match status" value="1"/>
</dbReference>
<feature type="active site" description="Proton acceptor" evidence="3">
    <location>
        <position position="187"/>
    </location>
</feature>
<dbReference type="Proteomes" id="UP000241639">
    <property type="component" value="Unassembled WGS sequence"/>
</dbReference>
<dbReference type="EMBL" id="PZZP01000002">
    <property type="protein sequence ID" value="PTM56724.1"/>
    <property type="molecule type" value="Genomic_DNA"/>
</dbReference>
<evidence type="ECO:0000313" key="7">
    <source>
        <dbReference type="Proteomes" id="UP000241639"/>
    </source>
</evidence>
<dbReference type="GO" id="GO:0008483">
    <property type="term" value="F:transaminase activity"/>
    <property type="evidence" value="ECO:0007669"/>
    <property type="project" value="TreeGrafter"/>
</dbReference>
<evidence type="ECO:0000256" key="3">
    <source>
        <dbReference type="PIRSR" id="PIRSR000390-1"/>
    </source>
</evidence>